<accession>A0ACB9YAH4</accession>
<gene>
    <name evidence="1" type="ORF">MKS88_002624</name>
</gene>
<comment type="caution">
    <text evidence="1">The sequence shown here is derived from an EMBL/GenBank/DDBJ whole genome shotgun (WGS) entry which is preliminary data.</text>
</comment>
<keyword evidence="2" id="KW-1185">Reference proteome</keyword>
<evidence type="ECO:0000313" key="2">
    <source>
        <dbReference type="Proteomes" id="UP001056978"/>
    </source>
</evidence>
<dbReference type="EMBL" id="CM043776">
    <property type="protein sequence ID" value="KAI4839108.1"/>
    <property type="molecule type" value="Genomic_DNA"/>
</dbReference>
<dbReference type="Proteomes" id="UP001056978">
    <property type="component" value="Chromosome 8"/>
</dbReference>
<proteinExistence type="predicted"/>
<sequence length="158" mass="18331">MDRHLSLSYNRQLGEDTMAAKLTKVESDNGIDSFGKNRNNMVINKRNTNIMMYTKIGLAVALPFLVLLIGLVCSIFFAVIGKIASWESYKEILIRLAKVNSVFLLLSAVLIISDVLYTFIKIFKYIIVKENSRKIRYNELIFYEIRIFNLEKKYKSYP</sequence>
<name>A0ACB9YAH4_PLABR</name>
<organism evidence="1 2">
    <name type="scientific">Plasmodium brasilianum</name>
    <dbReference type="NCBI Taxonomy" id="5824"/>
    <lineage>
        <taxon>Eukaryota</taxon>
        <taxon>Sar</taxon>
        <taxon>Alveolata</taxon>
        <taxon>Apicomplexa</taxon>
        <taxon>Aconoidasida</taxon>
        <taxon>Haemosporida</taxon>
        <taxon>Plasmodiidae</taxon>
        <taxon>Plasmodium</taxon>
        <taxon>Plasmodium (Plasmodium)</taxon>
    </lineage>
</organism>
<reference evidence="1" key="1">
    <citation type="submission" date="2022-06" db="EMBL/GenBank/DDBJ databases">
        <title>The First Complete Genome of the Simian Malaria Parasite Plasmodium brasilianum.</title>
        <authorList>
            <person name="Bajic M."/>
            <person name="Ravishankar S."/>
        </authorList>
    </citation>
    <scope>NUCLEOTIDE SEQUENCE</scope>
    <source>
        <strain evidence="1">Bolivian I</strain>
    </source>
</reference>
<protein>
    <submittedName>
        <fullName evidence="1">Uncharacterized protein</fullName>
    </submittedName>
</protein>
<evidence type="ECO:0000313" key="1">
    <source>
        <dbReference type="EMBL" id="KAI4839108.1"/>
    </source>
</evidence>